<dbReference type="EMBL" id="WIQZ01000052">
    <property type="protein sequence ID" value="KAF3130788.1"/>
    <property type="molecule type" value="Genomic_DNA"/>
</dbReference>
<reference evidence="1 2" key="1">
    <citation type="submission" date="2019-06" db="EMBL/GenBank/DDBJ databases">
        <authorList>
            <person name="Palmer J.M."/>
        </authorList>
    </citation>
    <scope>NUCLEOTIDE SEQUENCE [LARGE SCALE GENOMIC DNA]</scope>
    <source>
        <strain evidence="1 2">TWF703</strain>
    </source>
</reference>
<protein>
    <submittedName>
        <fullName evidence="1">Uncharacterized protein</fullName>
    </submittedName>
</protein>
<sequence>MSEVSEPKIAIASDAAGEKLSIDKDKDFDWFSLPGEIRDQIYEALLPFEVNFVYNSPWVFPDYNHSYKAMKKLPGGISFEFSPFPEPAIQYYSQVSSRFGAELSDCLDRQRHRVLKALEDCTSGTAAWNTDFDGTKITPKLLELISRSRFIFASFGHTTKNIIEKLDKRVKNNVHDIFITQSMISSTMPGNLYKWSLPPFSEYGKLLQDNFPNLEKVAVEVRQARRDLGCLVQVMDWYDTGMIKQLELVYHRKRRDAAGEVWGWPYNGYQFKDEATVEDCYELLWEFTFEDRPPAWKWKVQTVDEDEVNERGRFFTNCEYPYAGRETTMVEGTVFRLVREPIGTFEGASEEENLKFIKACHGQRSTLVRRSLG</sequence>
<gene>
    <name evidence="1" type="ORF">TWF703_008065</name>
</gene>
<dbReference type="Proteomes" id="UP000480548">
    <property type="component" value="Unassembled WGS sequence"/>
</dbReference>
<comment type="caution">
    <text evidence="1">The sequence shown here is derived from an EMBL/GenBank/DDBJ whole genome shotgun (WGS) entry which is preliminary data.</text>
</comment>
<organism evidence="1 2">
    <name type="scientific">Orbilia oligospora</name>
    <name type="common">Nematode-trapping fungus</name>
    <name type="synonym">Arthrobotrys oligospora</name>
    <dbReference type="NCBI Taxonomy" id="2813651"/>
    <lineage>
        <taxon>Eukaryota</taxon>
        <taxon>Fungi</taxon>
        <taxon>Dikarya</taxon>
        <taxon>Ascomycota</taxon>
        <taxon>Pezizomycotina</taxon>
        <taxon>Orbiliomycetes</taxon>
        <taxon>Orbiliales</taxon>
        <taxon>Orbiliaceae</taxon>
        <taxon>Orbilia</taxon>
    </lineage>
</organism>
<accession>A0A7C8NVX8</accession>
<dbReference type="AlphaFoldDB" id="A0A7C8NVX8"/>
<name>A0A7C8NVX8_ORBOL</name>
<evidence type="ECO:0000313" key="2">
    <source>
        <dbReference type="Proteomes" id="UP000480548"/>
    </source>
</evidence>
<proteinExistence type="predicted"/>
<evidence type="ECO:0000313" key="1">
    <source>
        <dbReference type="EMBL" id="KAF3130788.1"/>
    </source>
</evidence>